<dbReference type="GO" id="GO:0018861">
    <property type="term" value="F:4-chlorobenzoate-CoA ligase activity"/>
    <property type="evidence" value="ECO:0007669"/>
    <property type="project" value="UniProtKB-EC"/>
</dbReference>
<dbReference type="EC" id="6.2.1.33" evidence="2"/>
<dbReference type="SUPFAM" id="SSF56801">
    <property type="entry name" value="Acetyl-CoA synthetase-like"/>
    <property type="match status" value="1"/>
</dbReference>
<protein>
    <submittedName>
        <fullName evidence="2">4-chlorobenzoate--CoA ligase</fullName>
        <ecNumber evidence="2">6.2.1.33</ecNumber>
    </submittedName>
</protein>
<reference evidence="2" key="1">
    <citation type="submission" date="2016-10" db="EMBL/GenBank/DDBJ databases">
        <title>Sequence of Gallionella enrichment culture.</title>
        <authorList>
            <person name="Poehlein A."/>
            <person name="Muehling M."/>
            <person name="Daniel R."/>
        </authorList>
    </citation>
    <scope>NUCLEOTIDE SEQUENCE</scope>
</reference>
<accession>A0A1J5QJ09</accession>
<gene>
    <name evidence="2" type="ORF">GALL_349380</name>
</gene>
<dbReference type="InterPro" id="IPR045851">
    <property type="entry name" value="AMP-bd_C_sf"/>
</dbReference>
<evidence type="ECO:0000313" key="2">
    <source>
        <dbReference type="EMBL" id="OIQ83258.1"/>
    </source>
</evidence>
<name>A0A1J5QJ09_9ZZZZ</name>
<organism evidence="2">
    <name type="scientific">mine drainage metagenome</name>
    <dbReference type="NCBI Taxonomy" id="410659"/>
    <lineage>
        <taxon>unclassified sequences</taxon>
        <taxon>metagenomes</taxon>
        <taxon>ecological metagenomes</taxon>
    </lineage>
</organism>
<evidence type="ECO:0000259" key="1">
    <source>
        <dbReference type="Pfam" id="PF13193"/>
    </source>
</evidence>
<proteinExistence type="predicted"/>
<feature type="domain" description="AMP-binding enzyme C-terminal" evidence="1">
    <location>
        <begin position="2"/>
        <end position="54"/>
    </location>
</feature>
<comment type="caution">
    <text evidence="2">The sequence shown here is derived from an EMBL/GenBank/DDBJ whole genome shotgun (WGS) entry which is preliminary data.</text>
</comment>
<dbReference type="EMBL" id="MLJW01000719">
    <property type="protein sequence ID" value="OIQ83258.1"/>
    <property type="molecule type" value="Genomic_DNA"/>
</dbReference>
<dbReference type="Gene3D" id="3.30.300.30">
    <property type="match status" value="1"/>
</dbReference>
<sequence>MIGVPDERYGEEVTAFVILKTGASATPDELIAWGKEQMAAYKYPRMVQVVESLPTVDIASTVERERAHTERND</sequence>
<keyword evidence="2" id="KW-0436">Ligase</keyword>
<dbReference type="InterPro" id="IPR025110">
    <property type="entry name" value="AMP-bd_C"/>
</dbReference>
<dbReference type="AlphaFoldDB" id="A0A1J5QJ09"/>
<dbReference type="Pfam" id="PF13193">
    <property type="entry name" value="AMP-binding_C"/>
    <property type="match status" value="1"/>
</dbReference>